<dbReference type="RefSeq" id="WP_161099587.1">
    <property type="nucleotide sequence ID" value="NZ_WWCW01000146.1"/>
</dbReference>
<protein>
    <submittedName>
        <fullName evidence="2">Uncharacterized protein</fullName>
    </submittedName>
</protein>
<evidence type="ECO:0000256" key="1">
    <source>
        <dbReference type="SAM" id="Phobius"/>
    </source>
</evidence>
<gene>
    <name evidence="2" type="ORF">GTP91_27275</name>
</gene>
<feature type="transmembrane region" description="Helical" evidence="1">
    <location>
        <begin position="21"/>
        <end position="42"/>
    </location>
</feature>
<feature type="transmembrane region" description="Helical" evidence="1">
    <location>
        <begin position="357"/>
        <end position="375"/>
    </location>
</feature>
<feature type="transmembrane region" description="Helical" evidence="1">
    <location>
        <begin position="302"/>
        <end position="319"/>
    </location>
</feature>
<name>A0A845G844_9BURK</name>
<comment type="caution">
    <text evidence="2">The sequence shown here is derived from an EMBL/GenBank/DDBJ whole genome shotgun (WGS) entry which is preliminary data.</text>
</comment>
<feature type="transmembrane region" description="Helical" evidence="1">
    <location>
        <begin position="117"/>
        <end position="133"/>
    </location>
</feature>
<feature type="transmembrane region" description="Helical" evidence="1">
    <location>
        <begin position="91"/>
        <end position="111"/>
    </location>
</feature>
<proteinExistence type="predicted"/>
<keyword evidence="1" id="KW-0472">Membrane</keyword>
<feature type="transmembrane region" description="Helical" evidence="1">
    <location>
        <begin position="381"/>
        <end position="400"/>
    </location>
</feature>
<feature type="transmembrane region" description="Helical" evidence="1">
    <location>
        <begin position="48"/>
        <end position="70"/>
    </location>
</feature>
<dbReference type="EMBL" id="WWCW01000146">
    <property type="protein sequence ID" value="MYM90863.1"/>
    <property type="molecule type" value="Genomic_DNA"/>
</dbReference>
<sequence length="477" mass="51343">MNGAYPQLLLQVVRDGCSSRMLMRISAMLLALAVAIPVVAHVFERPEIVAPVLAGSISFLVVIWCGSFLNSAVQQNHPAYACLVPRLRRRLIVLTLALYFAACLLIAAVVAVAFGHFGYALAGAAVFFCYMLYAQRYTALALLPSILIVASVSVLNAPLHALWESMRLMGEPALTGIGLAAAAVLGALGVQLVFPRGGDRHWSWHARQAARLRRMRGGAPKPGESTGWSRWIMRLQVGYRAALRRDSRGGGTQGGMLLHSFGPAAHEGGYHAYLLLVTLVVVLLVLSAGADMQVLRQMMRTSLTQASVMVAVVLYAAELRKSATRRAAEQALYLLTPGAPAAAQLNRVLGKQLLTRFLRVWLVAALCVAVLDTVMLGAPRLYGPTFVLCALLLGLSCTLLRNYAATPASSNQTAPVVATLLATAVYLIVLSVDRWIPSFPLFWLGAAIVPASLLALRRRWLRLMSLPAVLPAGRLLA</sequence>
<evidence type="ECO:0000313" key="2">
    <source>
        <dbReference type="EMBL" id="MYM90863.1"/>
    </source>
</evidence>
<feature type="transmembrane region" description="Helical" evidence="1">
    <location>
        <begin position="140"/>
        <end position="161"/>
    </location>
</feature>
<evidence type="ECO:0000313" key="3">
    <source>
        <dbReference type="Proteomes" id="UP000470302"/>
    </source>
</evidence>
<reference evidence="2 3" key="1">
    <citation type="submission" date="2020-01" db="EMBL/GenBank/DDBJ databases">
        <title>Novel species isolated from a subtropical stream in China.</title>
        <authorList>
            <person name="Lu H."/>
        </authorList>
    </citation>
    <scope>NUCLEOTIDE SEQUENCE [LARGE SCALE GENOMIC DNA]</scope>
    <source>
        <strain evidence="2 3">FT82W</strain>
    </source>
</reference>
<keyword evidence="1" id="KW-0812">Transmembrane</keyword>
<dbReference type="Proteomes" id="UP000470302">
    <property type="component" value="Unassembled WGS sequence"/>
</dbReference>
<feature type="transmembrane region" description="Helical" evidence="1">
    <location>
        <begin position="412"/>
        <end position="429"/>
    </location>
</feature>
<dbReference type="AlphaFoldDB" id="A0A845G844"/>
<keyword evidence="1" id="KW-1133">Transmembrane helix</keyword>
<feature type="transmembrane region" description="Helical" evidence="1">
    <location>
        <begin position="435"/>
        <end position="456"/>
    </location>
</feature>
<feature type="transmembrane region" description="Helical" evidence="1">
    <location>
        <begin position="270"/>
        <end position="290"/>
    </location>
</feature>
<feature type="transmembrane region" description="Helical" evidence="1">
    <location>
        <begin position="173"/>
        <end position="194"/>
    </location>
</feature>
<organism evidence="2 3">
    <name type="scientific">Duganella vulcania</name>
    <dbReference type="NCBI Taxonomy" id="2692166"/>
    <lineage>
        <taxon>Bacteria</taxon>
        <taxon>Pseudomonadati</taxon>
        <taxon>Pseudomonadota</taxon>
        <taxon>Betaproteobacteria</taxon>
        <taxon>Burkholderiales</taxon>
        <taxon>Oxalobacteraceae</taxon>
        <taxon>Telluria group</taxon>
        <taxon>Duganella</taxon>
    </lineage>
</organism>
<accession>A0A845G844</accession>